<evidence type="ECO:0000313" key="2">
    <source>
        <dbReference type="EMBL" id="KAL3693526.1"/>
    </source>
</evidence>
<organism evidence="2 3">
    <name type="scientific">Riccia sorocarpa</name>
    <dbReference type="NCBI Taxonomy" id="122646"/>
    <lineage>
        <taxon>Eukaryota</taxon>
        <taxon>Viridiplantae</taxon>
        <taxon>Streptophyta</taxon>
        <taxon>Embryophyta</taxon>
        <taxon>Marchantiophyta</taxon>
        <taxon>Marchantiopsida</taxon>
        <taxon>Marchantiidae</taxon>
        <taxon>Marchantiales</taxon>
        <taxon>Ricciaceae</taxon>
        <taxon>Riccia</taxon>
    </lineage>
</organism>
<dbReference type="Proteomes" id="UP001633002">
    <property type="component" value="Unassembled WGS sequence"/>
</dbReference>
<evidence type="ECO:0000313" key="3">
    <source>
        <dbReference type="Proteomes" id="UP001633002"/>
    </source>
</evidence>
<sequence length="73" mass="8763">MGFMRLHLQGQDMYHIVIMVLIVCPHLSLLRSTRQYWMLPSPLFSNPLQRKHCQKLLLPMLLRMHRLNSRLIP</sequence>
<name>A0ABD3HRF7_9MARC</name>
<keyword evidence="1" id="KW-0472">Membrane</keyword>
<gene>
    <name evidence="2" type="ORF">R1sor_007177</name>
</gene>
<keyword evidence="3" id="KW-1185">Reference proteome</keyword>
<keyword evidence="1" id="KW-1133">Transmembrane helix</keyword>
<reference evidence="2 3" key="1">
    <citation type="submission" date="2024-09" db="EMBL/GenBank/DDBJ databases">
        <title>Chromosome-scale assembly of Riccia sorocarpa.</title>
        <authorList>
            <person name="Paukszto L."/>
        </authorList>
    </citation>
    <scope>NUCLEOTIDE SEQUENCE [LARGE SCALE GENOMIC DNA]</scope>
    <source>
        <strain evidence="2">LP-2024</strain>
        <tissue evidence="2">Aerial parts of the thallus</tissue>
    </source>
</reference>
<proteinExistence type="predicted"/>
<dbReference type="AlphaFoldDB" id="A0ABD3HRF7"/>
<evidence type="ECO:0000256" key="1">
    <source>
        <dbReference type="SAM" id="Phobius"/>
    </source>
</evidence>
<protein>
    <submittedName>
        <fullName evidence="2">Uncharacterized protein</fullName>
    </submittedName>
</protein>
<dbReference type="EMBL" id="JBJQOH010000003">
    <property type="protein sequence ID" value="KAL3693526.1"/>
    <property type="molecule type" value="Genomic_DNA"/>
</dbReference>
<accession>A0ABD3HRF7</accession>
<feature type="transmembrane region" description="Helical" evidence="1">
    <location>
        <begin position="13"/>
        <end position="30"/>
    </location>
</feature>
<keyword evidence="1" id="KW-0812">Transmembrane</keyword>
<comment type="caution">
    <text evidence="2">The sequence shown here is derived from an EMBL/GenBank/DDBJ whole genome shotgun (WGS) entry which is preliminary data.</text>
</comment>